<reference evidence="2 3" key="1">
    <citation type="submission" date="2015-07" db="EMBL/GenBank/DDBJ databases">
        <authorList>
            <person name="Noorani M."/>
        </authorList>
    </citation>
    <scope>NUCLEOTIDE SEQUENCE [LARGE SCALE GENOMIC DNA]</scope>
    <source>
        <strain evidence="2">BBA 69670</strain>
    </source>
</reference>
<feature type="region of interest" description="Disordered" evidence="1">
    <location>
        <begin position="133"/>
        <end position="238"/>
    </location>
</feature>
<feature type="region of interest" description="Disordered" evidence="1">
    <location>
        <begin position="79"/>
        <end position="119"/>
    </location>
</feature>
<feature type="compositionally biased region" description="Low complexity" evidence="1">
    <location>
        <begin position="79"/>
        <end position="118"/>
    </location>
</feature>
<gene>
    <name evidence="2" type="ORF">RSOLAG22IIIB_07189</name>
</gene>
<sequence length="272" mass="29825">MASMLHSWLNHAQENTRFDSVAGKYGLVVDIPGMSQTGQNARNALRSLTVLADYSPAFFEDQARLWSPPTPDLLLDLPTVLSPTPTSPPHSALATPNPISMAPARRPAQSQSQSQGARTPQFDDALFSFDIPPSDDPIFVPNHHHHHHRHQQRARPYPALPRIQPYPDLAPLGGTYFPPPPDPSPSLSPWDTKQFTHYPQPLPQNYPSPLQSQPTPDQAQLVASPELGSEPSELEMQQLGGDADRARMSALMYASMRARAVATASEADGQGW</sequence>
<feature type="compositionally biased region" description="Polar residues" evidence="1">
    <location>
        <begin position="207"/>
        <end position="218"/>
    </location>
</feature>
<dbReference type="Proteomes" id="UP000044841">
    <property type="component" value="Unassembled WGS sequence"/>
</dbReference>
<keyword evidence="3" id="KW-1185">Reference proteome</keyword>
<proteinExistence type="predicted"/>
<name>A0A0K6FLJ4_9AGAM</name>
<feature type="compositionally biased region" description="Basic residues" evidence="1">
    <location>
        <begin position="142"/>
        <end position="153"/>
    </location>
</feature>
<feature type="compositionally biased region" description="Low complexity" evidence="1">
    <location>
        <begin position="224"/>
        <end position="235"/>
    </location>
</feature>
<accession>A0A0K6FLJ4</accession>
<dbReference type="AlphaFoldDB" id="A0A0K6FLJ4"/>
<protein>
    <submittedName>
        <fullName evidence="2">Uncharacterized protein</fullName>
    </submittedName>
</protein>
<feature type="compositionally biased region" description="Pro residues" evidence="1">
    <location>
        <begin position="177"/>
        <end position="186"/>
    </location>
</feature>
<dbReference type="EMBL" id="CYGV01000014">
    <property type="protein sequence ID" value="CUA67111.1"/>
    <property type="molecule type" value="Genomic_DNA"/>
</dbReference>
<evidence type="ECO:0000313" key="3">
    <source>
        <dbReference type="Proteomes" id="UP000044841"/>
    </source>
</evidence>
<evidence type="ECO:0000313" key="2">
    <source>
        <dbReference type="EMBL" id="CUA67111.1"/>
    </source>
</evidence>
<organism evidence="2 3">
    <name type="scientific">Rhizoctonia solani</name>
    <dbReference type="NCBI Taxonomy" id="456999"/>
    <lineage>
        <taxon>Eukaryota</taxon>
        <taxon>Fungi</taxon>
        <taxon>Dikarya</taxon>
        <taxon>Basidiomycota</taxon>
        <taxon>Agaricomycotina</taxon>
        <taxon>Agaricomycetes</taxon>
        <taxon>Cantharellales</taxon>
        <taxon>Ceratobasidiaceae</taxon>
        <taxon>Rhizoctonia</taxon>
    </lineage>
</organism>
<evidence type="ECO:0000256" key="1">
    <source>
        <dbReference type="SAM" id="MobiDB-lite"/>
    </source>
</evidence>